<feature type="transmembrane region" description="Helical" evidence="1">
    <location>
        <begin position="35"/>
        <end position="54"/>
    </location>
</feature>
<dbReference type="Pfam" id="PF11335">
    <property type="entry name" value="DUF3137"/>
    <property type="match status" value="1"/>
</dbReference>
<protein>
    <recommendedName>
        <fullName evidence="4">DUF3137 domain-containing protein</fullName>
    </recommendedName>
</protein>
<comment type="caution">
    <text evidence="2">The sequence shown here is derived from an EMBL/GenBank/DDBJ whole genome shotgun (WGS) entry which is preliminary data.</text>
</comment>
<dbReference type="InterPro" id="IPR021484">
    <property type="entry name" value="DUF3137"/>
</dbReference>
<accession>A0ABS5QL65</accession>
<organism evidence="2 3">
    <name type="scientific">Candidatus Vampirococcus lugosii</name>
    <dbReference type="NCBI Taxonomy" id="2789015"/>
    <lineage>
        <taxon>Bacteria</taxon>
        <taxon>Candidatus Absconditibacteriota</taxon>
        <taxon>Vampirococcus</taxon>
    </lineage>
</organism>
<sequence>MNIFTQSEINKVINEFKVSKDYREVINLQKKYNNYLMINNVIFIILLIFLFYQVFLKNYDQELIEIIHIVVFLGLCSLIIWLIIGSAIKKNFSKKIKEGVYGKVLEKAFYGFQYSIKDDLFKICFYEYSNKSGLLDPSYNTVRRSEDSFFYKKNDLSVMGVDFCLSRVTESTDSEGRETRSEYITDYGILMYSRIKNIERKIKKRVRILKSISPFKAIANKARLYFNGFAIVLFIIILIIKIFQGIMGVIFPIISQIGFGGFMLILIILYLVGIFLYELFYRRKNLPKEKKIQLNDKIFNKTYDVFCEDEIEVGSILTPKMQSQLLELEQKTSTSNVNIAFIGDEIYLYLKNSNDNLEISLKEEPEVSLEKFLLELSVIFSFLELINLEYKN</sequence>
<dbReference type="Proteomes" id="UP000680365">
    <property type="component" value="Unassembled WGS sequence"/>
</dbReference>
<evidence type="ECO:0000256" key="1">
    <source>
        <dbReference type="SAM" id="Phobius"/>
    </source>
</evidence>
<feature type="transmembrane region" description="Helical" evidence="1">
    <location>
        <begin position="224"/>
        <end position="251"/>
    </location>
</feature>
<keyword evidence="1" id="KW-0812">Transmembrane</keyword>
<dbReference type="EMBL" id="JAEDAM010000022">
    <property type="protein sequence ID" value="MBS8121912.1"/>
    <property type="molecule type" value="Genomic_DNA"/>
</dbReference>
<keyword evidence="3" id="KW-1185">Reference proteome</keyword>
<keyword evidence="1" id="KW-0472">Membrane</keyword>
<proteinExistence type="predicted"/>
<name>A0ABS5QL65_9BACT</name>
<evidence type="ECO:0000313" key="2">
    <source>
        <dbReference type="EMBL" id="MBS8121912.1"/>
    </source>
</evidence>
<dbReference type="RefSeq" id="WP_213348899.1">
    <property type="nucleotide sequence ID" value="NZ_JAEDAM010000022.1"/>
</dbReference>
<keyword evidence="1" id="KW-1133">Transmembrane helix</keyword>
<reference evidence="2 3" key="1">
    <citation type="journal article" date="2021" name="Nat. Commun.">
        <title>Reductive evolution and unique predatory mode in the CPR bacterium Vampirococcus lugosii.</title>
        <authorList>
            <person name="Moreira D."/>
            <person name="Zivanovic Y."/>
            <person name="Lopez-Archilla A.I."/>
            <person name="Iniesto M."/>
            <person name="Lopez-Garcia P."/>
        </authorList>
    </citation>
    <scope>NUCLEOTIDE SEQUENCE [LARGE SCALE GENOMIC DNA]</scope>
    <source>
        <strain evidence="2">Chiprana</strain>
    </source>
</reference>
<evidence type="ECO:0008006" key="4">
    <source>
        <dbReference type="Google" id="ProtNLM"/>
    </source>
</evidence>
<evidence type="ECO:0000313" key="3">
    <source>
        <dbReference type="Proteomes" id="UP000680365"/>
    </source>
</evidence>
<gene>
    <name evidence="2" type="ORF">VAMP_40n159</name>
</gene>
<feature type="transmembrane region" description="Helical" evidence="1">
    <location>
        <begin position="66"/>
        <end position="88"/>
    </location>
</feature>
<feature type="transmembrane region" description="Helical" evidence="1">
    <location>
        <begin position="257"/>
        <end position="281"/>
    </location>
</feature>